<proteinExistence type="predicted"/>
<accession>A0A829X692</accession>
<evidence type="ECO:0000313" key="3">
    <source>
        <dbReference type="Proteomes" id="UP000484858"/>
    </source>
</evidence>
<feature type="compositionally biased region" description="Basic and acidic residues" evidence="1">
    <location>
        <begin position="142"/>
        <end position="151"/>
    </location>
</feature>
<reference evidence="2 3" key="1">
    <citation type="submission" date="2013-04" db="EMBL/GenBank/DDBJ databases">
        <title>Gluconobacter oxydans NBRC 3293 whole genome sequence.</title>
        <authorList>
            <person name="Matsutani M."/>
            <person name="Yakushi T."/>
            <person name="Matsushita K."/>
        </authorList>
    </citation>
    <scope>NUCLEOTIDE SEQUENCE [LARGE SCALE GENOMIC DNA]</scope>
    <source>
        <strain evidence="2 3">NBRC 3293</strain>
    </source>
</reference>
<evidence type="ECO:0000256" key="1">
    <source>
        <dbReference type="SAM" id="MobiDB-lite"/>
    </source>
</evidence>
<feature type="compositionally biased region" description="Basic residues" evidence="1">
    <location>
        <begin position="78"/>
        <end position="96"/>
    </location>
</feature>
<dbReference type="EMBL" id="BARJ01000012">
    <property type="protein sequence ID" value="GEM18340.1"/>
    <property type="molecule type" value="Genomic_DNA"/>
</dbReference>
<feature type="region of interest" description="Disordered" evidence="1">
    <location>
        <begin position="78"/>
        <end position="162"/>
    </location>
</feature>
<name>A0A829X692_GLUOY</name>
<evidence type="ECO:0000313" key="2">
    <source>
        <dbReference type="EMBL" id="GEM18340.1"/>
    </source>
</evidence>
<sequence length="162" mass="18445">MADRTTRKPGVAELFEQARSEVTAGSLTRWMRDNVAELEAQCVNGRMDWKLFMSVVARLDLRDRAGRVPTLESVQKAWKRLQHTRPPLRRPRASRSRKQEQVQSDPVHVETPVRVKNQPSVRLPEKSPEPVGRSSAGAGRQRLQDIQERLGKSAIPMPPRPK</sequence>
<dbReference type="AlphaFoldDB" id="A0A829X692"/>
<dbReference type="Proteomes" id="UP000484858">
    <property type="component" value="Unassembled WGS sequence"/>
</dbReference>
<gene>
    <name evidence="2" type="ORF">NBRC3293_2837</name>
</gene>
<comment type="caution">
    <text evidence="2">The sequence shown here is derived from an EMBL/GenBank/DDBJ whole genome shotgun (WGS) entry which is preliminary data.</text>
</comment>
<protein>
    <submittedName>
        <fullName evidence="2">Uncharacterized protein</fullName>
    </submittedName>
</protein>
<organism evidence="2 3">
    <name type="scientific">Gluconobacter oxydans NBRC 3293</name>
    <dbReference type="NCBI Taxonomy" id="1315969"/>
    <lineage>
        <taxon>Bacteria</taxon>
        <taxon>Pseudomonadati</taxon>
        <taxon>Pseudomonadota</taxon>
        <taxon>Alphaproteobacteria</taxon>
        <taxon>Acetobacterales</taxon>
        <taxon>Acetobacteraceae</taxon>
        <taxon>Gluconobacter</taxon>
    </lineage>
</organism>
<dbReference type="RefSeq" id="WP_172493692.1">
    <property type="nucleotide sequence ID" value="NZ_BARJ01000012.1"/>
</dbReference>